<dbReference type="OrthoDB" id="8526920at2"/>
<keyword evidence="5" id="KW-1185">Reference proteome</keyword>
<dbReference type="Pfam" id="PF00691">
    <property type="entry name" value="OmpA"/>
    <property type="match status" value="1"/>
</dbReference>
<dbReference type="GO" id="GO:0016491">
    <property type="term" value="F:oxidoreductase activity"/>
    <property type="evidence" value="ECO:0007669"/>
    <property type="project" value="UniProtKB-KW"/>
</dbReference>
<evidence type="ECO:0000313" key="4">
    <source>
        <dbReference type="EMBL" id="GAP38805.1"/>
    </source>
</evidence>
<feature type="domain" description="OmpA-like" evidence="3">
    <location>
        <begin position="68"/>
        <end position="177"/>
    </location>
</feature>
<accession>A0A0K8P9E6</accession>
<protein>
    <submittedName>
        <fullName evidence="4">Cytochrome c oxidase polypeptide II</fullName>
        <ecNumber evidence="4">1.9.3.1</ecNumber>
    </submittedName>
</protein>
<dbReference type="AlphaFoldDB" id="A0A0K8P9E6"/>
<evidence type="ECO:0000259" key="3">
    <source>
        <dbReference type="PROSITE" id="PS51123"/>
    </source>
</evidence>
<evidence type="ECO:0000256" key="1">
    <source>
        <dbReference type="PROSITE-ProRule" id="PRU00473"/>
    </source>
</evidence>
<reference evidence="5" key="1">
    <citation type="submission" date="2015-07" db="EMBL/GenBank/DDBJ databases">
        <title>Discovery of a poly(ethylene terephthalate assimilation.</title>
        <authorList>
            <person name="Yoshida S."/>
            <person name="Hiraga K."/>
            <person name="Takehana T."/>
            <person name="Taniguchi I."/>
            <person name="Yamaji H."/>
            <person name="Maeda Y."/>
            <person name="Toyohara K."/>
            <person name="Miyamoto K."/>
            <person name="Kimura Y."/>
            <person name="Oda K."/>
        </authorList>
    </citation>
    <scope>NUCLEOTIDE SEQUENCE [LARGE SCALE GENOMIC DNA]</scope>
    <source>
        <strain evidence="5">NBRC 110686 / TISTR 2288 / 201-F6</strain>
    </source>
</reference>
<dbReference type="Proteomes" id="UP000037660">
    <property type="component" value="Unassembled WGS sequence"/>
</dbReference>
<feature type="transmembrane region" description="Helical" evidence="2">
    <location>
        <begin position="12"/>
        <end position="33"/>
    </location>
</feature>
<comment type="caution">
    <text evidence="4">The sequence shown here is derived from an EMBL/GenBank/DDBJ whole genome shotgun (WGS) entry which is preliminary data.</text>
</comment>
<keyword evidence="2" id="KW-0812">Transmembrane</keyword>
<keyword evidence="1 2" id="KW-0472">Membrane</keyword>
<reference evidence="4 5" key="2">
    <citation type="journal article" date="2016" name="Science">
        <title>A bacterium that degrades and assimilates poly(ethylene terephthalate).</title>
        <authorList>
            <person name="Yoshida S."/>
            <person name="Hiraga K."/>
            <person name="Takehana T."/>
            <person name="Taniguchi I."/>
            <person name="Yamaji H."/>
            <person name="Maeda Y."/>
            <person name="Toyohara K."/>
            <person name="Miyamoto K."/>
            <person name="Kimura Y."/>
            <person name="Oda K."/>
        </authorList>
    </citation>
    <scope>NUCLEOTIDE SEQUENCE [LARGE SCALE GENOMIC DNA]</scope>
    <source>
        <strain evidence="5">NBRC 110686 / TISTR 2288 / 201-F6</strain>
    </source>
</reference>
<organism evidence="4 5">
    <name type="scientific">Piscinibacter sakaiensis</name>
    <name type="common">Ideonella sakaiensis</name>
    <dbReference type="NCBI Taxonomy" id="1547922"/>
    <lineage>
        <taxon>Bacteria</taxon>
        <taxon>Pseudomonadati</taxon>
        <taxon>Pseudomonadota</taxon>
        <taxon>Betaproteobacteria</taxon>
        <taxon>Burkholderiales</taxon>
        <taxon>Sphaerotilaceae</taxon>
        <taxon>Piscinibacter</taxon>
    </lineage>
</organism>
<dbReference type="InterPro" id="IPR006665">
    <property type="entry name" value="OmpA-like"/>
</dbReference>
<dbReference type="EC" id="1.9.3.1" evidence="4"/>
<dbReference type="STRING" id="1547922.ISF6_5358"/>
<gene>
    <name evidence="4" type="ORF">ISF6_5358</name>
</gene>
<dbReference type="InterPro" id="IPR036737">
    <property type="entry name" value="OmpA-like_sf"/>
</dbReference>
<dbReference type="SUPFAM" id="SSF103088">
    <property type="entry name" value="OmpA-like"/>
    <property type="match status" value="1"/>
</dbReference>
<keyword evidence="4" id="KW-0560">Oxidoreductase</keyword>
<proteinExistence type="predicted"/>
<dbReference type="RefSeq" id="WP_054022653.1">
    <property type="nucleotide sequence ID" value="NZ_BBYR01000089.1"/>
</dbReference>
<dbReference type="Gene3D" id="3.30.1330.60">
    <property type="entry name" value="OmpA-like domain"/>
    <property type="match status" value="1"/>
</dbReference>
<evidence type="ECO:0000256" key="2">
    <source>
        <dbReference type="SAM" id="Phobius"/>
    </source>
</evidence>
<dbReference type="PROSITE" id="PS51123">
    <property type="entry name" value="OMPA_2"/>
    <property type="match status" value="1"/>
</dbReference>
<dbReference type="GO" id="GO:0016020">
    <property type="term" value="C:membrane"/>
    <property type="evidence" value="ECO:0007669"/>
    <property type="project" value="UniProtKB-UniRule"/>
</dbReference>
<sequence>MLDQEDEGTRIGVWVALSVVFVVVVGLIGGLVLRQLHGKAGAPAAAVSASASATAGVADAAVVAEFIEVPLDGDVAGTLYFAVGQTTLPEGSEPVVFKLVVAVQDEPKRKVVLSGFHDATGAADVNARIARDRALALRAALIAEGVDPSRIVLRKPEVTLGDADPIEARRVEARLVE</sequence>
<dbReference type="EMBL" id="BBYR01000089">
    <property type="protein sequence ID" value="GAP38805.1"/>
    <property type="molecule type" value="Genomic_DNA"/>
</dbReference>
<keyword evidence="2" id="KW-1133">Transmembrane helix</keyword>
<evidence type="ECO:0000313" key="5">
    <source>
        <dbReference type="Proteomes" id="UP000037660"/>
    </source>
</evidence>
<name>A0A0K8P9E6_PISS1</name>